<keyword evidence="2" id="KW-1185">Reference proteome</keyword>
<sequence>MTKNVFNTNKSIHQKIAEPAPYATYDSHMRKRTEKQLEIITDTIEPVCVLADKVYSYCQQRDCFPKFRVKIGNQEEQFQFVGITFQEGCIAEGTLNVTPVGSKRPNFSRVKFMLKIPFTISLRNNASHETISINGLLPDILKDVVLFMPEARNEFNFRIVVETRSEVLAPPEMIKEEIEIPIGILSVIRVVGRIQVLIPAYSLSLEPPEAENYEEVEKSMCQEFGNRVFPDDFFPPKFRDLDIGMQIPRK</sequence>
<gene>
    <name evidence="1" type="ORF">EV214_103110</name>
</gene>
<comment type="caution">
    <text evidence="1">The sequence shown here is derived from an EMBL/GenBank/DDBJ whole genome shotgun (WGS) entry which is preliminary data.</text>
</comment>
<dbReference type="Proteomes" id="UP000294919">
    <property type="component" value="Unassembled WGS sequence"/>
</dbReference>
<evidence type="ECO:0000313" key="1">
    <source>
        <dbReference type="EMBL" id="TCO79059.1"/>
    </source>
</evidence>
<protein>
    <submittedName>
        <fullName evidence="1">Uncharacterized protein</fullName>
    </submittedName>
</protein>
<proteinExistence type="predicted"/>
<organism evidence="1 2">
    <name type="scientific">Marinisporobacter balticus</name>
    <dbReference type="NCBI Taxonomy" id="2018667"/>
    <lineage>
        <taxon>Bacteria</taxon>
        <taxon>Bacillati</taxon>
        <taxon>Bacillota</taxon>
        <taxon>Clostridia</taxon>
        <taxon>Peptostreptococcales</taxon>
        <taxon>Thermotaleaceae</taxon>
        <taxon>Marinisporobacter</taxon>
    </lineage>
</organism>
<dbReference type="AlphaFoldDB" id="A0A4R2L4Z6"/>
<dbReference type="OrthoDB" id="1707171at2"/>
<dbReference type="RefSeq" id="WP_132242751.1">
    <property type="nucleotide sequence ID" value="NZ_SLWV01000003.1"/>
</dbReference>
<dbReference type="EMBL" id="SLWV01000003">
    <property type="protein sequence ID" value="TCO79059.1"/>
    <property type="molecule type" value="Genomic_DNA"/>
</dbReference>
<accession>A0A4R2L4Z6</accession>
<name>A0A4R2L4Z6_9FIRM</name>
<reference evidence="1 2" key="1">
    <citation type="submission" date="2019-03" db="EMBL/GenBank/DDBJ databases">
        <title>Genomic Encyclopedia of Type Strains, Phase IV (KMG-IV): sequencing the most valuable type-strain genomes for metagenomic binning, comparative biology and taxonomic classification.</title>
        <authorList>
            <person name="Goeker M."/>
        </authorList>
    </citation>
    <scope>NUCLEOTIDE SEQUENCE [LARGE SCALE GENOMIC DNA]</scope>
    <source>
        <strain evidence="1 2">DSM 102940</strain>
    </source>
</reference>
<evidence type="ECO:0000313" key="2">
    <source>
        <dbReference type="Proteomes" id="UP000294919"/>
    </source>
</evidence>